<feature type="region of interest" description="Disordered" evidence="1">
    <location>
        <begin position="314"/>
        <end position="365"/>
    </location>
</feature>
<feature type="compositionally biased region" description="Acidic residues" evidence="1">
    <location>
        <begin position="527"/>
        <end position="538"/>
    </location>
</feature>
<feature type="region of interest" description="Disordered" evidence="1">
    <location>
        <begin position="493"/>
        <end position="540"/>
    </location>
</feature>
<gene>
    <name evidence="4" type="ORF">RHIZ70_1424</name>
</gene>
<feature type="region of interest" description="Disordered" evidence="1">
    <location>
        <begin position="662"/>
        <end position="696"/>
    </location>
</feature>
<organism evidence="4 5">
    <name type="scientific">Ciceribacter selenitireducens ATCC BAA-1503</name>
    <dbReference type="NCBI Taxonomy" id="1336235"/>
    <lineage>
        <taxon>Bacteria</taxon>
        <taxon>Pseudomonadati</taxon>
        <taxon>Pseudomonadota</taxon>
        <taxon>Alphaproteobacteria</taxon>
        <taxon>Hyphomicrobiales</taxon>
        <taxon>Rhizobiaceae</taxon>
        <taxon>Ciceribacter</taxon>
    </lineage>
</organism>
<sequence>MDRHRIFWLGTILLASLGASLAAGPTHADYVGGLNPAGDNFLALRTGPGSRFPMILPMGPGTELTVIGRDGRWLNVELPDGTRGWAYDAYVFGGAAPDGGPDGPPPDRDSTGPGSPPPPLDLSDDAPPSDLGGDPWPAESADGEKSAEPADAAQPSDAGETDADQADKAGVPADPMASNWITYRNDRFGTRIDYSAPMFRMLPPPENDDGRTFEARDGSARFLVFGSHNVFDSTLDELIEEHLAGLADDEKVTQKRRGDNWYLHSGFRGGDFFLRKVLLSDDGGVIHTFEISYAKGLKARLDPMAARMANSLRTADEGADGQGEQPATTVDKDLPEETGLASDDGARSVDAAGTTADDGKAPPVTQRDGWATHAFEGFALQAPQDWKKQIDGDTLTLKAPDGQRSLMVWWWFPDEPLLGFNDILSHRKIKVAGQAALWIHSRFEGIETLSVTLDEGRADKKRLHFLFEATGDIRLGGGDPDFDRILESVTIDGEESKAEDGGGGQPRVVFGSGNQVATSPGAATADSEAEEDLAEEDDERRAWVGRTSVAVPTGWKVGPDEDIAGGIVMTRPDEGAQIALSLWPKDKPMPSDEVASLDYTVMIGRPATVLELSEGRMRGRQIFFDEPRGDGARLTLSYRAFGEDLADGLPLFELVLGSLDETLPPPEGTEVPAVAPASGADPFADIDLSDLEVNPR</sequence>
<evidence type="ECO:0000259" key="3">
    <source>
        <dbReference type="Pfam" id="PF08239"/>
    </source>
</evidence>
<reference evidence="5" key="1">
    <citation type="submission" date="2018-07" db="EMBL/GenBank/DDBJ databases">
        <authorList>
            <person name="Peiro R."/>
            <person name="Begona"/>
            <person name="Cbmso G."/>
            <person name="Lopez M."/>
            <person name="Gonzalez S."/>
        </authorList>
    </citation>
    <scope>NUCLEOTIDE SEQUENCE [LARGE SCALE GENOMIC DNA]</scope>
</reference>
<dbReference type="InterPro" id="IPR003646">
    <property type="entry name" value="SH3-like_bac-type"/>
</dbReference>
<evidence type="ECO:0000313" key="5">
    <source>
        <dbReference type="Proteomes" id="UP000254764"/>
    </source>
</evidence>
<feature type="signal peptide" evidence="2">
    <location>
        <begin position="1"/>
        <end position="28"/>
    </location>
</feature>
<dbReference type="AlphaFoldDB" id="A0A376AD20"/>
<evidence type="ECO:0000256" key="1">
    <source>
        <dbReference type="SAM" id="MobiDB-lite"/>
    </source>
</evidence>
<dbReference type="OrthoDB" id="996425at2"/>
<evidence type="ECO:0000256" key="2">
    <source>
        <dbReference type="SAM" id="SignalP"/>
    </source>
</evidence>
<name>A0A376AD20_9HYPH</name>
<protein>
    <recommendedName>
        <fullName evidence="3">SH3b domain-containing protein</fullName>
    </recommendedName>
</protein>
<feature type="region of interest" description="Disordered" evidence="1">
    <location>
        <begin position="94"/>
        <end position="176"/>
    </location>
</feature>
<feature type="chain" id="PRO_5016672085" description="SH3b domain-containing protein" evidence="2">
    <location>
        <begin position="29"/>
        <end position="696"/>
    </location>
</feature>
<keyword evidence="5" id="KW-1185">Reference proteome</keyword>
<accession>A0A376AD20</accession>
<feature type="domain" description="SH3b" evidence="3">
    <location>
        <begin position="42"/>
        <end position="91"/>
    </location>
</feature>
<dbReference type="Gene3D" id="2.30.30.40">
    <property type="entry name" value="SH3 Domains"/>
    <property type="match status" value="1"/>
</dbReference>
<dbReference type="RefSeq" id="WP_115668761.1">
    <property type="nucleotide sequence ID" value="NZ_UEYP01000001.1"/>
</dbReference>
<dbReference type="Proteomes" id="UP000254764">
    <property type="component" value="Unassembled WGS sequence"/>
</dbReference>
<dbReference type="EMBL" id="UEYP01000001">
    <property type="protein sequence ID" value="SSC65716.1"/>
    <property type="molecule type" value="Genomic_DNA"/>
</dbReference>
<dbReference type="Pfam" id="PF08239">
    <property type="entry name" value="SH3_3"/>
    <property type="match status" value="1"/>
</dbReference>
<keyword evidence="2" id="KW-0732">Signal</keyword>
<evidence type="ECO:0000313" key="4">
    <source>
        <dbReference type="EMBL" id="SSC65716.1"/>
    </source>
</evidence>
<proteinExistence type="predicted"/>